<name>A0ACC0U394_9AGAM</name>
<gene>
    <name evidence="1" type="ORF">F5148DRAFT_1287032</name>
</gene>
<dbReference type="Proteomes" id="UP001207468">
    <property type="component" value="Unassembled WGS sequence"/>
</dbReference>
<accession>A0ACC0U394</accession>
<evidence type="ECO:0000313" key="2">
    <source>
        <dbReference type="Proteomes" id="UP001207468"/>
    </source>
</evidence>
<sequence length="414" mass="45965">MPCGSPSSTTIGGSSDLEAAWKEQDRACCPDSVTINTLPDDVLLDIFYFFMARCRVCIATSAEPETCLQGKRPISEMPYVSSALPVVISLAIYDPPYPNPNPSLDPFWSNTAASLQSEYCHRICEIDLSDVPGSQMEILAAAMQKPFPQLTHLRICAGYSKRMSLSDLFLGGSAPLLRHVELRKCSFPGIPKLLLSANRLVTLCVQNIPYSGYISSQTLIPVLSVMDSLESLRLGFDHFFHHRPDPGGRPSPTRSVLPALTELGFKGFHKYSEELLAQSSESPGQQFSSLAQLCSPSLLLPSTLIQLHIRDPDLSNQRVYWDHEATQCLEFLDLFITVKDLYLTEPVGRHVCRVLEGLAEERATEALPTLQNIFLRHFRSLESAPNSIKRFIAARQLSGRPVDVYPWGPVGQDR</sequence>
<reference evidence="1" key="1">
    <citation type="submission" date="2021-03" db="EMBL/GenBank/DDBJ databases">
        <title>Evolutionary priming and transition to the ectomycorrhizal habit in an iconic lineage of mushroom-forming fungi: is preadaptation a requirement?</title>
        <authorList>
            <consortium name="DOE Joint Genome Institute"/>
            <person name="Looney B.P."/>
            <person name="Miyauchi S."/>
            <person name="Morin E."/>
            <person name="Drula E."/>
            <person name="Courty P.E."/>
            <person name="Chicoki N."/>
            <person name="Fauchery L."/>
            <person name="Kohler A."/>
            <person name="Kuo A."/>
            <person name="LaButti K."/>
            <person name="Pangilinan J."/>
            <person name="Lipzen A."/>
            <person name="Riley R."/>
            <person name="Andreopoulos W."/>
            <person name="He G."/>
            <person name="Johnson J."/>
            <person name="Barry K.W."/>
            <person name="Grigoriev I.V."/>
            <person name="Nagy L."/>
            <person name="Hibbett D."/>
            <person name="Henrissat B."/>
            <person name="Matheny P.B."/>
            <person name="Labbe J."/>
            <person name="Martin A.F."/>
        </authorList>
    </citation>
    <scope>NUCLEOTIDE SEQUENCE</scope>
    <source>
        <strain evidence="1">BPL698</strain>
    </source>
</reference>
<evidence type="ECO:0000313" key="1">
    <source>
        <dbReference type="EMBL" id="KAI9459825.1"/>
    </source>
</evidence>
<organism evidence="1 2">
    <name type="scientific">Russula earlei</name>
    <dbReference type="NCBI Taxonomy" id="71964"/>
    <lineage>
        <taxon>Eukaryota</taxon>
        <taxon>Fungi</taxon>
        <taxon>Dikarya</taxon>
        <taxon>Basidiomycota</taxon>
        <taxon>Agaricomycotina</taxon>
        <taxon>Agaricomycetes</taxon>
        <taxon>Russulales</taxon>
        <taxon>Russulaceae</taxon>
        <taxon>Russula</taxon>
    </lineage>
</organism>
<dbReference type="EMBL" id="JAGFNK010000194">
    <property type="protein sequence ID" value="KAI9459825.1"/>
    <property type="molecule type" value="Genomic_DNA"/>
</dbReference>
<keyword evidence="2" id="KW-1185">Reference proteome</keyword>
<proteinExistence type="predicted"/>
<protein>
    <submittedName>
        <fullName evidence="1">Uncharacterized protein</fullName>
    </submittedName>
</protein>
<comment type="caution">
    <text evidence="1">The sequence shown here is derived from an EMBL/GenBank/DDBJ whole genome shotgun (WGS) entry which is preliminary data.</text>
</comment>